<evidence type="ECO:0000313" key="3">
    <source>
        <dbReference type="EMBL" id="EXM40215.1"/>
    </source>
</evidence>
<feature type="transmembrane region" description="Helical" evidence="1">
    <location>
        <begin position="102"/>
        <end position="124"/>
    </location>
</feature>
<feature type="transmembrane region" description="Helical" evidence="1">
    <location>
        <begin position="145"/>
        <end position="167"/>
    </location>
</feature>
<feature type="transmembrane region" description="Helical" evidence="1">
    <location>
        <begin position="173"/>
        <end position="192"/>
    </location>
</feature>
<evidence type="ECO:0000313" key="4">
    <source>
        <dbReference type="Proteomes" id="UP000021369"/>
    </source>
</evidence>
<dbReference type="OrthoDB" id="3230233at2"/>
<gene>
    <name evidence="3" type="ORF">RASY3_08125</name>
    <name evidence="2" type="ORF">RASY3_18510</name>
</gene>
<keyword evidence="1" id="KW-0472">Membrane</keyword>
<dbReference type="RefSeq" id="WP_037286774.1">
    <property type="nucleotide sequence ID" value="NZ_JEOB01000002.1"/>
</dbReference>
<sequence length="252" mass="28067">MINLMKADLYRIVKTKGFIIFWLISIMVSMTSIALHEPGGILLGGDFDLNGAQKLDIKQTAMNLLYYFLLIMPVFGIITAEFTEHTIKNTITSAVSKGRFYVAKTLFAIVYCLSCFLGANYIFYFVNRAVNGSKYSSSLGEFSKVLFGQFPVFVAIVSLFIFLAFFFKKGAAFNSIVIISPLVYSVILSILCDIDSTQKITEKLVKFEVSTMIGNLALGCSQSYRTDCYIVSAAVTVISCVLGYITWKNREV</sequence>
<dbReference type="AlphaFoldDB" id="A0A011WT64"/>
<keyword evidence="1" id="KW-0812">Transmembrane</keyword>
<keyword evidence="4" id="KW-1185">Reference proteome</keyword>
<feature type="transmembrane region" description="Helical" evidence="1">
    <location>
        <begin position="20"/>
        <end position="43"/>
    </location>
</feature>
<comment type="caution">
    <text evidence="3">The sequence shown here is derived from an EMBL/GenBank/DDBJ whole genome shotgun (WGS) entry which is preliminary data.</text>
</comment>
<dbReference type="EMBL" id="JEOB01000002">
    <property type="protein sequence ID" value="EXM40215.1"/>
    <property type="molecule type" value="Genomic_DNA"/>
</dbReference>
<evidence type="ECO:0000313" key="2">
    <source>
        <dbReference type="EMBL" id="EXM38701.1"/>
    </source>
</evidence>
<organism evidence="3 4">
    <name type="scientific">Ruminococcus albus SY3</name>
    <dbReference type="NCBI Taxonomy" id="1341156"/>
    <lineage>
        <taxon>Bacteria</taxon>
        <taxon>Bacillati</taxon>
        <taxon>Bacillota</taxon>
        <taxon>Clostridia</taxon>
        <taxon>Eubacteriales</taxon>
        <taxon>Oscillospiraceae</taxon>
        <taxon>Ruminococcus</taxon>
    </lineage>
</organism>
<name>A0A011WT64_RUMAL</name>
<feature type="transmembrane region" description="Helical" evidence="1">
    <location>
        <begin position="230"/>
        <end position="247"/>
    </location>
</feature>
<dbReference type="Proteomes" id="UP000021369">
    <property type="component" value="Unassembled WGS sequence"/>
</dbReference>
<proteinExistence type="predicted"/>
<feature type="transmembrane region" description="Helical" evidence="1">
    <location>
        <begin position="64"/>
        <end position="82"/>
    </location>
</feature>
<protein>
    <submittedName>
        <fullName evidence="3">Uncharacterized protein</fullName>
    </submittedName>
</protein>
<evidence type="ECO:0000256" key="1">
    <source>
        <dbReference type="SAM" id="Phobius"/>
    </source>
</evidence>
<accession>A0A011WT64</accession>
<dbReference type="EMBL" id="JEOB01000004">
    <property type="protein sequence ID" value="EXM38701.1"/>
    <property type="molecule type" value="Genomic_DNA"/>
</dbReference>
<reference evidence="3 4" key="1">
    <citation type="submission" date="2013-06" db="EMBL/GenBank/DDBJ databases">
        <title>Rumen cellulosomics: divergent fiber-degrading strategies revealed by comparative genome-wide analysis of six Ruminococcal strains.</title>
        <authorList>
            <person name="Dassa B."/>
            <person name="Borovok I."/>
            <person name="Lamed R."/>
            <person name="Flint H."/>
            <person name="Yeoman C.J."/>
            <person name="White B."/>
            <person name="Bayer E.A."/>
        </authorList>
    </citation>
    <scope>NUCLEOTIDE SEQUENCE [LARGE SCALE GENOMIC DNA]</scope>
    <source>
        <strain evidence="3 4">SY3</strain>
    </source>
</reference>
<dbReference type="PATRIC" id="fig|1341156.4.peg.3292"/>
<keyword evidence="1" id="KW-1133">Transmembrane helix</keyword>